<feature type="compositionally biased region" description="Gly residues" evidence="1">
    <location>
        <begin position="1"/>
        <end position="12"/>
    </location>
</feature>
<evidence type="ECO:0000256" key="1">
    <source>
        <dbReference type="SAM" id="MobiDB-lite"/>
    </source>
</evidence>
<name>B8JAA5_ANAD2</name>
<protein>
    <recommendedName>
        <fullName evidence="4">Collagen triple helix repeat protein</fullName>
    </recommendedName>
</protein>
<organism evidence="2 3">
    <name type="scientific">Anaeromyxobacter dehalogenans (strain ATCC BAA-258 / DSM 21875 / 2CP-1)</name>
    <dbReference type="NCBI Taxonomy" id="455488"/>
    <lineage>
        <taxon>Bacteria</taxon>
        <taxon>Pseudomonadati</taxon>
        <taxon>Myxococcota</taxon>
        <taxon>Myxococcia</taxon>
        <taxon>Myxococcales</taxon>
        <taxon>Cystobacterineae</taxon>
        <taxon>Anaeromyxobacteraceae</taxon>
        <taxon>Anaeromyxobacter</taxon>
    </lineage>
</organism>
<dbReference type="EMBL" id="CP001359">
    <property type="protein sequence ID" value="ACL65624.1"/>
    <property type="molecule type" value="Genomic_DNA"/>
</dbReference>
<proteinExistence type="predicted"/>
<dbReference type="KEGG" id="acp:A2cp1_2286"/>
<dbReference type="AlphaFoldDB" id="B8JAA5"/>
<evidence type="ECO:0000313" key="3">
    <source>
        <dbReference type="Proteomes" id="UP000007089"/>
    </source>
</evidence>
<feature type="region of interest" description="Disordered" evidence="1">
    <location>
        <begin position="1"/>
        <end position="67"/>
    </location>
</feature>
<dbReference type="Proteomes" id="UP000007089">
    <property type="component" value="Chromosome"/>
</dbReference>
<gene>
    <name evidence="2" type="ordered locus">A2cp1_2286</name>
</gene>
<evidence type="ECO:0000313" key="2">
    <source>
        <dbReference type="EMBL" id="ACL65624.1"/>
    </source>
</evidence>
<dbReference type="HOGENOM" id="CLU_2803022_0_0_7"/>
<reference evidence="2" key="1">
    <citation type="submission" date="2009-01" db="EMBL/GenBank/DDBJ databases">
        <title>Complete sequence of Anaeromyxobacter dehalogenans 2CP-1.</title>
        <authorList>
            <consortium name="US DOE Joint Genome Institute"/>
            <person name="Lucas S."/>
            <person name="Copeland A."/>
            <person name="Lapidus A."/>
            <person name="Glavina del Rio T."/>
            <person name="Dalin E."/>
            <person name="Tice H."/>
            <person name="Bruce D."/>
            <person name="Goodwin L."/>
            <person name="Pitluck S."/>
            <person name="Saunders E."/>
            <person name="Brettin T."/>
            <person name="Detter J.C."/>
            <person name="Han C."/>
            <person name="Larimer F."/>
            <person name="Land M."/>
            <person name="Hauser L."/>
            <person name="Kyrpides N."/>
            <person name="Ovchinnikova G."/>
            <person name="Beliaev A.S."/>
            <person name="Richardson P."/>
        </authorList>
    </citation>
    <scope>NUCLEOTIDE SEQUENCE</scope>
    <source>
        <strain evidence="2">2CP-1</strain>
    </source>
</reference>
<accession>B8JAA5</accession>
<keyword evidence="3" id="KW-1185">Reference proteome</keyword>
<evidence type="ECO:0008006" key="4">
    <source>
        <dbReference type="Google" id="ProtNLM"/>
    </source>
</evidence>
<sequence>MGGHGGDGGAGGRRASLSLKDGRSAQLSGGFDGPMGPNGAAGPDGRSGSDGPAGLGRIEPAAAASLD</sequence>